<feature type="region of interest" description="Disordered" evidence="1">
    <location>
        <begin position="1"/>
        <end position="55"/>
    </location>
</feature>
<name>A0A8S2YBI8_9BILA</name>
<evidence type="ECO:0000313" key="2">
    <source>
        <dbReference type="EMBL" id="CAF4547477.1"/>
    </source>
</evidence>
<dbReference type="Proteomes" id="UP000681967">
    <property type="component" value="Unassembled WGS sequence"/>
</dbReference>
<sequence length="55" mass="5908">MERHFSDLSLNQIENDSLMPSINTRSIQCRPSLSCSSSSTTSSSSPSPSSSSSRI</sequence>
<evidence type="ECO:0000313" key="4">
    <source>
        <dbReference type="Proteomes" id="UP000681967"/>
    </source>
</evidence>
<evidence type="ECO:0000256" key="1">
    <source>
        <dbReference type="SAM" id="MobiDB-lite"/>
    </source>
</evidence>
<proteinExistence type="predicted"/>
<dbReference type="EMBL" id="CAJOBJ010200620">
    <property type="protein sequence ID" value="CAF4981984.1"/>
    <property type="molecule type" value="Genomic_DNA"/>
</dbReference>
<reference evidence="2" key="1">
    <citation type="submission" date="2021-02" db="EMBL/GenBank/DDBJ databases">
        <authorList>
            <person name="Nowell W R."/>
        </authorList>
    </citation>
    <scope>NUCLEOTIDE SEQUENCE</scope>
</reference>
<gene>
    <name evidence="2" type="ORF">BYL167_LOCUS37965</name>
    <name evidence="3" type="ORF">GIL414_LOCUS56096</name>
</gene>
<dbReference type="AlphaFoldDB" id="A0A8S2YBI8"/>
<evidence type="ECO:0000313" key="3">
    <source>
        <dbReference type="EMBL" id="CAF4981984.1"/>
    </source>
</evidence>
<dbReference type="Proteomes" id="UP000681720">
    <property type="component" value="Unassembled WGS sequence"/>
</dbReference>
<organism evidence="2 4">
    <name type="scientific">Rotaria magnacalcarata</name>
    <dbReference type="NCBI Taxonomy" id="392030"/>
    <lineage>
        <taxon>Eukaryota</taxon>
        <taxon>Metazoa</taxon>
        <taxon>Spiralia</taxon>
        <taxon>Gnathifera</taxon>
        <taxon>Rotifera</taxon>
        <taxon>Eurotatoria</taxon>
        <taxon>Bdelloidea</taxon>
        <taxon>Philodinida</taxon>
        <taxon>Philodinidae</taxon>
        <taxon>Rotaria</taxon>
    </lineage>
</organism>
<feature type="non-terminal residue" evidence="2">
    <location>
        <position position="55"/>
    </location>
</feature>
<feature type="compositionally biased region" description="Low complexity" evidence="1">
    <location>
        <begin position="31"/>
        <end position="55"/>
    </location>
</feature>
<dbReference type="EMBL" id="CAJOBH010087394">
    <property type="protein sequence ID" value="CAF4547477.1"/>
    <property type="molecule type" value="Genomic_DNA"/>
</dbReference>
<feature type="compositionally biased region" description="Polar residues" evidence="1">
    <location>
        <begin position="8"/>
        <end position="29"/>
    </location>
</feature>
<protein>
    <submittedName>
        <fullName evidence="2">Uncharacterized protein</fullName>
    </submittedName>
</protein>
<accession>A0A8S2YBI8</accession>
<comment type="caution">
    <text evidence="2">The sequence shown here is derived from an EMBL/GenBank/DDBJ whole genome shotgun (WGS) entry which is preliminary data.</text>
</comment>